<reference evidence="2" key="1">
    <citation type="journal article" date="2023" name="G3 (Bethesda)">
        <title>A reference genome for the long-term kleptoplast-retaining sea slug Elysia crispata morphotype clarki.</title>
        <authorList>
            <person name="Eastman K.E."/>
            <person name="Pendleton A.L."/>
            <person name="Shaikh M.A."/>
            <person name="Suttiyut T."/>
            <person name="Ogas R."/>
            <person name="Tomko P."/>
            <person name="Gavelis G."/>
            <person name="Widhalm J.R."/>
            <person name="Wisecaver J.H."/>
        </authorList>
    </citation>
    <scope>NUCLEOTIDE SEQUENCE</scope>
    <source>
        <strain evidence="2">ECLA1</strain>
    </source>
</reference>
<evidence type="ECO:0000313" key="2">
    <source>
        <dbReference type="EMBL" id="KAK3793166.1"/>
    </source>
</evidence>
<dbReference type="AlphaFoldDB" id="A0AAE1ATP3"/>
<organism evidence="2 3">
    <name type="scientific">Elysia crispata</name>
    <name type="common">lettuce slug</name>
    <dbReference type="NCBI Taxonomy" id="231223"/>
    <lineage>
        <taxon>Eukaryota</taxon>
        <taxon>Metazoa</taxon>
        <taxon>Spiralia</taxon>
        <taxon>Lophotrochozoa</taxon>
        <taxon>Mollusca</taxon>
        <taxon>Gastropoda</taxon>
        <taxon>Heterobranchia</taxon>
        <taxon>Euthyneura</taxon>
        <taxon>Panpulmonata</taxon>
        <taxon>Sacoglossa</taxon>
        <taxon>Placobranchoidea</taxon>
        <taxon>Plakobranchidae</taxon>
        <taxon>Elysia</taxon>
    </lineage>
</organism>
<accession>A0AAE1ATP3</accession>
<feature type="region of interest" description="Disordered" evidence="1">
    <location>
        <begin position="10"/>
        <end position="44"/>
    </location>
</feature>
<comment type="caution">
    <text evidence="2">The sequence shown here is derived from an EMBL/GenBank/DDBJ whole genome shotgun (WGS) entry which is preliminary data.</text>
</comment>
<evidence type="ECO:0000313" key="3">
    <source>
        <dbReference type="Proteomes" id="UP001283361"/>
    </source>
</evidence>
<proteinExistence type="predicted"/>
<gene>
    <name evidence="2" type="ORF">RRG08_009465</name>
</gene>
<dbReference type="EMBL" id="JAWDGP010001275">
    <property type="protein sequence ID" value="KAK3793166.1"/>
    <property type="molecule type" value="Genomic_DNA"/>
</dbReference>
<name>A0AAE1ATP3_9GAST</name>
<feature type="compositionally biased region" description="Polar residues" evidence="1">
    <location>
        <begin position="190"/>
        <end position="204"/>
    </location>
</feature>
<feature type="region of interest" description="Disordered" evidence="1">
    <location>
        <begin position="190"/>
        <end position="229"/>
    </location>
</feature>
<sequence>MSALLCRRTVMKEHSRNARPPPAKVSSQWKSKPGSKRGGRDPAGCRLGTKAKCEWKLLGLLQPAATARDWTSSDIDTQSVAGISEDGALKKEREGRKPVCEVKLSRSELVKRYQFRQKKTNTGGLGYIVLISSGRKKQTQADRDISSSSVQAVKTKHRRAGIYRPHQFRQKKTNTGGLGYIVLISSGSKNQTQTGWDISSSSVQAEKKNKNQTQAGWGISSSATRDGCP</sequence>
<protein>
    <submittedName>
        <fullName evidence="2">Uncharacterized protein</fullName>
    </submittedName>
</protein>
<keyword evidence="3" id="KW-1185">Reference proteome</keyword>
<dbReference type="Proteomes" id="UP001283361">
    <property type="component" value="Unassembled WGS sequence"/>
</dbReference>
<evidence type="ECO:0000256" key="1">
    <source>
        <dbReference type="SAM" id="MobiDB-lite"/>
    </source>
</evidence>
<feature type="compositionally biased region" description="Polar residues" evidence="1">
    <location>
        <begin position="211"/>
        <end position="229"/>
    </location>
</feature>